<feature type="region of interest" description="Disordered" evidence="1">
    <location>
        <begin position="31"/>
        <end position="59"/>
    </location>
</feature>
<comment type="caution">
    <text evidence="2">The sequence shown here is derived from an EMBL/GenBank/DDBJ whole genome shotgun (WGS) entry which is preliminary data.</text>
</comment>
<keyword evidence="3" id="KW-1185">Reference proteome</keyword>
<proteinExistence type="predicted"/>
<dbReference type="AlphaFoldDB" id="A0A388LE40"/>
<evidence type="ECO:0000256" key="1">
    <source>
        <dbReference type="SAM" id="MobiDB-lite"/>
    </source>
</evidence>
<evidence type="ECO:0000313" key="3">
    <source>
        <dbReference type="Proteomes" id="UP000265515"/>
    </source>
</evidence>
<organism evidence="2 3">
    <name type="scientific">Chara braunii</name>
    <name type="common">Braun's stonewort</name>
    <dbReference type="NCBI Taxonomy" id="69332"/>
    <lineage>
        <taxon>Eukaryota</taxon>
        <taxon>Viridiplantae</taxon>
        <taxon>Streptophyta</taxon>
        <taxon>Charophyceae</taxon>
        <taxon>Charales</taxon>
        <taxon>Characeae</taxon>
        <taxon>Chara</taxon>
    </lineage>
</organism>
<name>A0A388LE40_CHABU</name>
<reference evidence="2 3" key="1">
    <citation type="journal article" date="2018" name="Cell">
        <title>The Chara Genome: Secondary Complexity and Implications for Plant Terrestrialization.</title>
        <authorList>
            <person name="Nishiyama T."/>
            <person name="Sakayama H."/>
            <person name="Vries J.D."/>
            <person name="Buschmann H."/>
            <person name="Saint-Marcoux D."/>
            <person name="Ullrich K.K."/>
            <person name="Haas F.B."/>
            <person name="Vanderstraeten L."/>
            <person name="Becker D."/>
            <person name="Lang D."/>
            <person name="Vosolsobe S."/>
            <person name="Rombauts S."/>
            <person name="Wilhelmsson P.K.I."/>
            <person name="Janitza P."/>
            <person name="Kern R."/>
            <person name="Heyl A."/>
            <person name="Rumpler F."/>
            <person name="Villalobos L.I.A.C."/>
            <person name="Clay J.M."/>
            <person name="Skokan R."/>
            <person name="Toyoda A."/>
            <person name="Suzuki Y."/>
            <person name="Kagoshima H."/>
            <person name="Schijlen E."/>
            <person name="Tajeshwar N."/>
            <person name="Catarino B."/>
            <person name="Hetherington A.J."/>
            <person name="Saltykova A."/>
            <person name="Bonnot C."/>
            <person name="Breuninger H."/>
            <person name="Symeonidi A."/>
            <person name="Radhakrishnan G.V."/>
            <person name="Van Nieuwerburgh F."/>
            <person name="Deforce D."/>
            <person name="Chang C."/>
            <person name="Karol K.G."/>
            <person name="Hedrich R."/>
            <person name="Ulvskov P."/>
            <person name="Glockner G."/>
            <person name="Delwiche C.F."/>
            <person name="Petrasek J."/>
            <person name="Van de Peer Y."/>
            <person name="Friml J."/>
            <person name="Beilby M."/>
            <person name="Dolan L."/>
            <person name="Kohara Y."/>
            <person name="Sugano S."/>
            <person name="Fujiyama A."/>
            <person name="Delaux P.-M."/>
            <person name="Quint M."/>
            <person name="TheiBen G."/>
            <person name="Hagemann M."/>
            <person name="Harholt J."/>
            <person name="Dunand C."/>
            <person name="Zachgo S."/>
            <person name="Langdale J."/>
            <person name="Maumus F."/>
            <person name="Straeten D.V.D."/>
            <person name="Gould S.B."/>
            <person name="Rensing S.A."/>
        </authorList>
    </citation>
    <scope>NUCLEOTIDE SEQUENCE [LARGE SCALE GENOMIC DNA]</scope>
    <source>
        <strain evidence="2 3">S276</strain>
    </source>
</reference>
<protein>
    <submittedName>
        <fullName evidence="2">Uncharacterized protein</fullName>
    </submittedName>
</protein>
<feature type="compositionally biased region" description="Basic residues" evidence="1">
    <location>
        <begin position="183"/>
        <end position="193"/>
    </location>
</feature>
<feature type="compositionally biased region" description="Polar residues" evidence="1">
    <location>
        <begin position="412"/>
        <end position="424"/>
    </location>
</feature>
<feature type="compositionally biased region" description="Low complexity" evidence="1">
    <location>
        <begin position="34"/>
        <end position="59"/>
    </location>
</feature>
<sequence length="506" mass="53288">MTSRLAEGDSYGPQRGEESYGISVGYQAWGMPRGGQWQQPPQGAGANGEGELSAGGATSSARTSYVAGAAPNMHARVAGNTSTNYYSKPPAANMVGGLSQSIPLDAAFSSHDGHRLHVHDSEINVPEPSQVVADLGEDMDKHDAGMDDTWAGASADIAGTQSTGNVTVDLTDDGKTDDTAGGHVRKKGKRARGGGHGGDDAGKAKVRGPDWSSAESVTLLKLLFEEDCMQQNRQATNEKQEGQAAGLPLTFEREFYEALQWKLAKADGHYDRLMQSVNMEGGSSSTDMDDEDMGGGEDTGGVRRKADNDSGAAAKFTRSGGRRGHLRRSSSESSVEGGRGGTFADVAHALVDATDRQTDKLPGSFVDAMARINMTMADGNNTLLLCFAMLSDSLAGQPASAPATTHGGISSGARTTSVTGMSSSPLRNVTKVVDMAGDFALTHRRMIEQAHELARKRGVIFICLSAMVKELKCLREQVDKASMREGVALSKAEVAETTIAVLRDEV</sequence>
<feature type="region of interest" description="Disordered" evidence="1">
    <location>
        <begin position="278"/>
        <end position="340"/>
    </location>
</feature>
<evidence type="ECO:0000313" key="2">
    <source>
        <dbReference type="EMBL" id="GBG80568.1"/>
    </source>
</evidence>
<gene>
    <name evidence="2" type="ORF">CBR_g31028</name>
</gene>
<dbReference type="Gramene" id="GBG80568">
    <property type="protein sequence ID" value="GBG80568"/>
    <property type="gene ID" value="CBR_g31028"/>
</dbReference>
<dbReference type="Proteomes" id="UP000265515">
    <property type="component" value="Unassembled WGS sequence"/>
</dbReference>
<dbReference type="EMBL" id="BFEA01000350">
    <property type="protein sequence ID" value="GBG80568.1"/>
    <property type="molecule type" value="Genomic_DNA"/>
</dbReference>
<accession>A0A388LE40</accession>
<feature type="region of interest" description="Disordered" evidence="1">
    <location>
        <begin position="401"/>
        <end position="424"/>
    </location>
</feature>
<feature type="region of interest" description="Disordered" evidence="1">
    <location>
        <begin position="164"/>
        <end position="210"/>
    </location>
</feature>